<evidence type="ECO:0000313" key="3">
    <source>
        <dbReference type="Proteomes" id="UP000501690"/>
    </source>
</evidence>
<feature type="chain" id="PRO_5020026593" description="Secreted protein" evidence="1">
    <location>
        <begin position="25"/>
        <end position="139"/>
    </location>
</feature>
<dbReference type="EMBL" id="CP039353">
    <property type="protein sequence ID" value="QCE06374.1"/>
    <property type="molecule type" value="Genomic_DNA"/>
</dbReference>
<keyword evidence="3" id="KW-1185">Reference proteome</keyword>
<evidence type="ECO:0000256" key="1">
    <source>
        <dbReference type="SAM" id="SignalP"/>
    </source>
</evidence>
<accession>A0A4D6N0F6</accession>
<sequence>MVRVAGAALSARVCLLTSFKFARAVPTSPPKPTPYFVVSVSIIEARLVENQPQLALELELRRRVLVLSEVLSRSGERRSPKRACVGVRGWVAAVAAQARDHTFGRGVGSLRQGRTRLSEYARNTSFTSVAISPKRGPVA</sequence>
<name>A0A4D6N0F6_VIGUN</name>
<keyword evidence="1" id="KW-0732">Signal</keyword>
<proteinExistence type="predicted"/>
<protein>
    <recommendedName>
        <fullName evidence="4">Secreted protein</fullName>
    </recommendedName>
</protein>
<dbReference type="Proteomes" id="UP000501690">
    <property type="component" value="Linkage Group LG9"/>
</dbReference>
<evidence type="ECO:0008006" key="4">
    <source>
        <dbReference type="Google" id="ProtNLM"/>
    </source>
</evidence>
<gene>
    <name evidence="2" type="ORF">DEO72_LG9g1386</name>
</gene>
<dbReference type="AlphaFoldDB" id="A0A4D6N0F6"/>
<feature type="signal peptide" evidence="1">
    <location>
        <begin position="1"/>
        <end position="24"/>
    </location>
</feature>
<evidence type="ECO:0000313" key="2">
    <source>
        <dbReference type="EMBL" id="QCE06374.1"/>
    </source>
</evidence>
<reference evidence="2 3" key="1">
    <citation type="submission" date="2019-04" db="EMBL/GenBank/DDBJ databases">
        <title>An improved genome assembly and genetic linkage map for asparagus bean, Vigna unguiculata ssp. sesquipedialis.</title>
        <authorList>
            <person name="Xia Q."/>
            <person name="Zhang R."/>
            <person name="Dong Y."/>
        </authorList>
    </citation>
    <scope>NUCLEOTIDE SEQUENCE [LARGE SCALE GENOMIC DNA]</scope>
    <source>
        <tissue evidence="2">Leaf</tissue>
    </source>
</reference>
<organism evidence="2 3">
    <name type="scientific">Vigna unguiculata</name>
    <name type="common">Cowpea</name>
    <dbReference type="NCBI Taxonomy" id="3917"/>
    <lineage>
        <taxon>Eukaryota</taxon>
        <taxon>Viridiplantae</taxon>
        <taxon>Streptophyta</taxon>
        <taxon>Embryophyta</taxon>
        <taxon>Tracheophyta</taxon>
        <taxon>Spermatophyta</taxon>
        <taxon>Magnoliopsida</taxon>
        <taxon>eudicotyledons</taxon>
        <taxon>Gunneridae</taxon>
        <taxon>Pentapetalae</taxon>
        <taxon>rosids</taxon>
        <taxon>fabids</taxon>
        <taxon>Fabales</taxon>
        <taxon>Fabaceae</taxon>
        <taxon>Papilionoideae</taxon>
        <taxon>50 kb inversion clade</taxon>
        <taxon>NPAAA clade</taxon>
        <taxon>indigoferoid/millettioid clade</taxon>
        <taxon>Phaseoleae</taxon>
        <taxon>Vigna</taxon>
    </lineage>
</organism>